<dbReference type="Proteomes" id="UP000366872">
    <property type="component" value="Unassembled WGS sequence"/>
</dbReference>
<keyword evidence="3" id="KW-0479">Metal-binding</keyword>
<evidence type="ECO:0000256" key="6">
    <source>
        <dbReference type="ARBA" id="ARBA00022837"/>
    </source>
</evidence>
<keyword evidence="10" id="KW-1185">Reference proteome</keyword>
<dbReference type="GO" id="GO:0005737">
    <property type="term" value="C:cytoplasm"/>
    <property type="evidence" value="ECO:0007669"/>
    <property type="project" value="TreeGrafter"/>
</dbReference>
<dbReference type="PROSITE" id="PS00523">
    <property type="entry name" value="SULFATASE_1"/>
    <property type="match status" value="1"/>
</dbReference>
<evidence type="ECO:0000256" key="5">
    <source>
        <dbReference type="ARBA" id="ARBA00022801"/>
    </source>
</evidence>
<gene>
    <name evidence="9" type="primary">betC_63</name>
    <name evidence="9" type="ORF">PDESU_03716</name>
</gene>
<evidence type="ECO:0000256" key="7">
    <source>
        <dbReference type="SAM" id="SignalP"/>
    </source>
</evidence>
<dbReference type="SUPFAM" id="SSF53649">
    <property type="entry name" value="Alkaline phosphatase-like"/>
    <property type="match status" value="1"/>
</dbReference>
<dbReference type="AlphaFoldDB" id="A0A6C2U5F2"/>
<evidence type="ECO:0000256" key="1">
    <source>
        <dbReference type="ARBA" id="ARBA00001913"/>
    </source>
</evidence>
<evidence type="ECO:0000313" key="9">
    <source>
        <dbReference type="EMBL" id="VGO15135.1"/>
    </source>
</evidence>
<dbReference type="GO" id="GO:0004423">
    <property type="term" value="F:iduronate-2-sulfatase activity"/>
    <property type="evidence" value="ECO:0007669"/>
    <property type="project" value="InterPro"/>
</dbReference>
<dbReference type="InterPro" id="IPR017850">
    <property type="entry name" value="Alkaline_phosphatase_core_sf"/>
</dbReference>
<feature type="signal peptide" evidence="7">
    <location>
        <begin position="1"/>
        <end position="19"/>
    </location>
</feature>
<name>A0A6C2U5F2_PONDE</name>
<evidence type="ECO:0000256" key="2">
    <source>
        <dbReference type="ARBA" id="ARBA00008779"/>
    </source>
</evidence>
<feature type="chain" id="PRO_5028871342" evidence="7">
    <location>
        <begin position="20"/>
        <end position="515"/>
    </location>
</feature>
<dbReference type="CDD" id="cd16030">
    <property type="entry name" value="iduronate-2-sulfatase"/>
    <property type="match status" value="1"/>
</dbReference>
<keyword evidence="6" id="KW-0106">Calcium</keyword>
<evidence type="ECO:0000313" key="10">
    <source>
        <dbReference type="Proteomes" id="UP000366872"/>
    </source>
</evidence>
<sequence>MKKLICILGFALAAGFAVAKSSLPNILFIPIDDLKPVLGCFGDEIIQTPNIDRLAERGTVFLNTACQQALCGPSRASIMTGLYPDQTGVWDLETKMRDVDPDVLTLPQYFRQQGYATTGLGKTFDPRCVDNRTDLDAPSWSIPYGSVSAERSMDHYQDYVNPMTIEAGQKAEAQLAGKVFNPGYLKNRAMAEIGGPLARPATECMDVPDDAYPDGALANAAVQMLDRLAAGDKPFFLSVGFHKPHLPFVAPKKYWDLYDRDEIDLAAFRNPPKGAPMIAMKGTGGNGELGQYSDIPREDDLPVELQKRLIHGYMATVSYMDAQLGKVLDHLEKAGLAENTVICFWGDHGFHLGDHKLWTKHTNFEQAVRSPLIIAGPKGLSGNTSQSPAEFVDVFPTLCELAGLDIPEHLPGKSLVPIMKDPTALVRPDAMAQYTRGSTMGYTLRDERHRYVKWLKMDYRKGERTGVLVAKELYDYKTDPLETKNLVDDPEYHEVVKAFEKSFKIRGVAQENKVK</sequence>
<keyword evidence="5" id="KW-0378">Hydrolase</keyword>
<dbReference type="InterPro" id="IPR000917">
    <property type="entry name" value="Sulfatase_N"/>
</dbReference>
<dbReference type="GO" id="GO:0046872">
    <property type="term" value="F:metal ion binding"/>
    <property type="evidence" value="ECO:0007669"/>
    <property type="project" value="UniProtKB-KW"/>
</dbReference>
<protein>
    <submittedName>
        <fullName evidence="9">Choline-sulfatase</fullName>
    </submittedName>
</protein>
<evidence type="ECO:0000256" key="3">
    <source>
        <dbReference type="ARBA" id="ARBA00022723"/>
    </source>
</evidence>
<dbReference type="InterPro" id="IPR035874">
    <property type="entry name" value="IDS"/>
</dbReference>
<dbReference type="RefSeq" id="WP_136080731.1">
    <property type="nucleotide sequence ID" value="NZ_CAAHFG010000002.1"/>
</dbReference>
<dbReference type="Pfam" id="PF00884">
    <property type="entry name" value="Sulfatase"/>
    <property type="match status" value="1"/>
</dbReference>
<reference evidence="9 10" key="1">
    <citation type="submission" date="2019-04" db="EMBL/GenBank/DDBJ databases">
        <authorList>
            <person name="Van Vliet M D."/>
        </authorList>
    </citation>
    <scope>NUCLEOTIDE SEQUENCE [LARGE SCALE GENOMIC DNA]</scope>
    <source>
        <strain evidence="9 10">F1</strain>
    </source>
</reference>
<proteinExistence type="inferred from homology"/>
<comment type="similarity">
    <text evidence="2">Belongs to the sulfatase family.</text>
</comment>
<dbReference type="Gene3D" id="3.40.720.10">
    <property type="entry name" value="Alkaline Phosphatase, subunit A"/>
    <property type="match status" value="1"/>
</dbReference>
<accession>A0A6C2U5F2</accession>
<keyword evidence="4 7" id="KW-0732">Signal</keyword>
<feature type="domain" description="Sulfatase N-terminal" evidence="8">
    <location>
        <begin position="24"/>
        <end position="403"/>
    </location>
</feature>
<comment type="cofactor">
    <cofactor evidence="1">
        <name>Ca(2+)</name>
        <dbReference type="ChEBI" id="CHEBI:29108"/>
    </cofactor>
</comment>
<evidence type="ECO:0000259" key="8">
    <source>
        <dbReference type="Pfam" id="PF00884"/>
    </source>
</evidence>
<dbReference type="PANTHER" id="PTHR45953">
    <property type="entry name" value="IDURONATE 2-SULFATASE"/>
    <property type="match status" value="1"/>
</dbReference>
<dbReference type="InterPro" id="IPR024607">
    <property type="entry name" value="Sulfatase_CS"/>
</dbReference>
<dbReference type="EMBL" id="CAAHFG010000002">
    <property type="protein sequence ID" value="VGO15135.1"/>
    <property type="molecule type" value="Genomic_DNA"/>
</dbReference>
<evidence type="ECO:0000256" key="4">
    <source>
        <dbReference type="ARBA" id="ARBA00022729"/>
    </source>
</evidence>
<organism evidence="9 10">
    <name type="scientific">Pontiella desulfatans</name>
    <dbReference type="NCBI Taxonomy" id="2750659"/>
    <lineage>
        <taxon>Bacteria</taxon>
        <taxon>Pseudomonadati</taxon>
        <taxon>Kiritimatiellota</taxon>
        <taxon>Kiritimatiellia</taxon>
        <taxon>Kiritimatiellales</taxon>
        <taxon>Pontiellaceae</taxon>
        <taxon>Pontiella</taxon>
    </lineage>
</organism>
<dbReference type="PANTHER" id="PTHR45953:SF1">
    <property type="entry name" value="IDURONATE 2-SULFATASE"/>
    <property type="match status" value="1"/>
</dbReference>